<dbReference type="SUPFAM" id="SSF51215">
    <property type="entry name" value="Regulatory protein AraC"/>
    <property type="match status" value="1"/>
</dbReference>
<dbReference type="PANTHER" id="PTHR46796">
    <property type="entry name" value="HTH-TYPE TRANSCRIPTIONAL ACTIVATOR RHAS-RELATED"/>
    <property type="match status" value="1"/>
</dbReference>
<evidence type="ECO:0000256" key="3">
    <source>
        <dbReference type="ARBA" id="ARBA00023163"/>
    </source>
</evidence>
<proteinExistence type="predicted"/>
<evidence type="ECO:0000313" key="5">
    <source>
        <dbReference type="EMBL" id="MFD2422106.1"/>
    </source>
</evidence>
<dbReference type="Pfam" id="PF12833">
    <property type="entry name" value="HTH_18"/>
    <property type="match status" value="1"/>
</dbReference>
<keyword evidence="1" id="KW-0805">Transcription regulation</keyword>
<dbReference type="Pfam" id="PF02311">
    <property type="entry name" value="AraC_binding"/>
    <property type="match status" value="1"/>
</dbReference>
<keyword evidence="2" id="KW-0238">DNA-binding</keyword>
<dbReference type="Proteomes" id="UP001597417">
    <property type="component" value="Unassembled WGS sequence"/>
</dbReference>
<evidence type="ECO:0000259" key="4">
    <source>
        <dbReference type="PROSITE" id="PS01124"/>
    </source>
</evidence>
<organism evidence="5 6">
    <name type="scientific">Amycolatopsis pigmentata</name>
    <dbReference type="NCBI Taxonomy" id="450801"/>
    <lineage>
        <taxon>Bacteria</taxon>
        <taxon>Bacillati</taxon>
        <taxon>Actinomycetota</taxon>
        <taxon>Actinomycetes</taxon>
        <taxon>Pseudonocardiales</taxon>
        <taxon>Pseudonocardiaceae</taxon>
        <taxon>Amycolatopsis</taxon>
    </lineage>
</organism>
<dbReference type="InterPro" id="IPR009057">
    <property type="entry name" value="Homeodomain-like_sf"/>
</dbReference>
<sequence>MGDWASYWRAPDRPLETMHAHFERHVYHRHSHETYSFGFTESGAQAFTCRGAARTSATGMVMAFNPDEPHDGHSAIENGFTYRMIHLGIELVTGALADAAERPAGLPLFAEPVLQDPVLAMALRRLHTTLEGESRLAQDEALGDAVRALVRRGSTRPPRSRARSVPAGVARARELLDAAFAEDLRVDELAGVAGCSRYAVHRGFVAAYGFAPSDYQRQLRLRAARGLLAAGQSAAETAAATGFADQSHLTRWFKRYYGVTPTVFQASVRP</sequence>
<dbReference type="Gene3D" id="1.10.10.60">
    <property type="entry name" value="Homeodomain-like"/>
    <property type="match status" value="1"/>
</dbReference>
<dbReference type="InterPro" id="IPR037923">
    <property type="entry name" value="HTH-like"/>
</dbReference>
<accession>A0ABW5GB25</accession>
<dbReference type="InterPro" id="IPR050204">
    <property type="entry name" value="AraC_XylS_family_regulators"/>
</dbReference>
<dbReference type="InterPro" id="IPR003313">
    <property type="entry name" value="AraC-bd"/>
</dbReference>
<keyword evidence="6" id="KW-1185">Reference proteome</keyword>
<evidence type="ECO:0000313" key="6">
    <source>
        <dbReference type="Proteomes" id="UP001597417"/>
    </source>
</evidence>
<name>A0ABW5GB25_9PSEU</name>
<keyword evidence="3" id="KW-0804">Transcription</keyword>
<dbReference type="InterPro" id="IPR018060">
    <property type="entry name" value="HTH_AraC"/>
</dbReference>
<dbReference type="EMBL" id="JBHUKR010000024">
    <property type="protein sequence ID" value="MFD2422106.1"/>
    <property type="molecule type" value="Genomic_DNA"/>
</dbReference>
<dbReference type="PANTHER" id="PTHR46796:SF2">
    <property type="entry name" value="TRANSCRIPTIONAL REGULATORY PROTEIN"/>
    <property type="match status" value="1"/>
</dbReference>
<gene>
    <name evidence="5" type="ORF">ACFSXZ_37830</name>
</gene>
<evidence type="ECO:0000256" key="2">
    <source>
        <dbReference type="ARBA" id="ARBA00023125"/>
    </source>
</evidence>
<dbReference type="PROSITE" id="PS01124">
    <property type="entry name" value="HTH_ARAC_FAMILY_2"/>
    <property type="match status" value="1"/>
</dbReference>
<dbReference type="RefSeq" id="WP_378271012.1">
    <property type="nucleotide sequence ID" value="NZ_JBHUKR010000024.1"/>
</dbReference>
<protein>
    <submittedName>
        <fullName evidence="5">AraC family transcriptional regulator</fullName>
    </submittedName>
</protein>
<evidence type="ECO:0000256" key="1">
    <source>
        <dbReference type="ARBA" id="ARBA00023015"/>
    </source>
</evidence>
<reference evidence="6" key="1">
    <citation type="journal article" date="2019" name="Int. J. Syst. Evol. Microbiol.">
        <title>The Global Catalogue of Microorganisms (GCM) 10K type strain sequencing project: providing services to taxonomists for standard genome sequencing and annotation.</title>
        <authorList>
            <consortium name="The Broad Institute Genomics Platform"/>
            <consortium name="The Broad Institute Genome Sequencing Center for Infectious Disease"/>
            <person name="Wu L."/>
            <person name="Ma J."/>
        </authorList>
    </citation>
    <scope>NUCLEOTIDE SEQUENCE [LARGE SCALE GENOMIC DNA]</scope>
    <source>
        <strain evidence="6">CGMCC 4.7645</strain>
    </source>
</reference>
<comment type="caution">
    <text evidence="5">The sequence shown here is derived from an EMBL/GenBank/DDBJ whole genome shotgun (WGS) entry which is preliminary data.</text>
</comment>
<dbReference type="SUPFAM" id="SSF46689">
    <property type="entry name" value="Homeodomain-like"/>
    <property type="match status" value="2"/>
</dbReference>
<feature type="domain" description="HTH araC/xylS-type" evidence="4">
    <location>
        <begin position="170"/>
        <end position="267"/>
    </location>
</feature>
<dbReference type="SMART" id="SM00342">
    <property type="entry name" value="HTH_ARAC"/>
    <property type="match status" value="1"/>
</dbReference>